<dbReference type="OrthoDB" id="407630at2759"/>
<dbReference type="Pfam" id="PF04707">
    <property type="entry name" value="PRELI"/>
    <property type="match status" value="1"/>
</dbReference>
<name>A0A3N4IB48_ASCIM</name>
<dbReference type="PROSITE" id="PS50904">
    <property type="entry name" value="PRELI_MSF1"/>
    <property type="match status" value="1"/>
</dbReference>
<dbReference type="InterPro" id="IPR006797">
    <property type="entry name" value="PRELI/MSF1_dom"/>
</dbReference>
<accession>A0A3N4IB48</accession>
<proteinExistence type="predicted"/>
<reference evidence="2 3" key="1">
    <citation type="journal article" date="2018" name="Nat. Ecol. Evol.">
        <title>Pezizomycetes genomes reveal the molecular basis of ectomycorrhizal truffle lifestyle.</title>
        <authorList>
            <person name="Murat C."/>
            <person name="Payen T."/>
            <person name="Noel B."/>
            <person name="Kuo A."/>
            <person name="Morin E."/>
            <person name="Chen J."/>
            <person name="Kohler A."/>
            <person name="Krizsan K."/>
            <person name="Balestrini R."/>
            <person name="Da Silva C."/>
            <person name="Montanini B."/>
            <person name="Hainaut M."/>
            <person name="Levati E."/>
            <person name="Barry K.W."/>
            <person name="Belfiori B."/>
            <person name="Cichocki N."/>
            <person name="Clum A."/>
            <person name="Dockter R.B."/>
            <person name="Fauchery L."/>
            <person name="Guy J."/>
            <person name="Iotti M."/>
            <person name="Le Tacon F."/>
            <person name="Lindquist E.A."/>
            <person name="Lipzen A."/>
            <person name="Malagnac F."/>
            <person name="Mello A."/>
            <person name="Molinier V."/>
            <person name="Miyauchi S."/>
            <person name="Poulain J."/>
            <person name="Riccioni C."/>
            <person name="Rubini A."/>
            <person name="Sitrit Y."/>
            <person name="Splivallo R."/>
            <person name="Traeger S."/>
            <person name="Wang M."/>
            <person name="Zifcakova L."/>
            <person name="Wipf D."/>
            <person name="Zambonelli A."/>
            <person name="Paolocci F."/>
            <person name="Nowrousian M."/>
            <person name="Ottonello S."/>
            <person name="Baldrian P."/>
            <person name="Spatafora J.W."/>
            <person name="Henrissat B."/>
            <person name="Nagy L.G."/>
            <person name="Aury J.M."/>
            <person name="Wincker P."/>
            <person name="Grigoriev I.V."/>
            <person name="Bonfante P."/>
            <person name="Martin F.M."/>
        </authorList>
    </citation>
    <scope>NUCLEOTIDE SEQUENCE [LARGE SCALE GENOMIC DNA]</scope>
    <source>
        <strain evidence="2 3">RN42</strain>
    </source>
</reference>
<feature type="domain" description="PRELI/MSF1" evidence="1">
    <location>
        <begin position="1"/>
        <end position="177"/>
    </location>
</feature>
<keyword evidence="3" id="KW-1185">Reference proteome</keyword>
<dbReference type="STRING" id="1160509.A0A3N4IB48"/>
<evidence type="ECO:0000313" key="3">
    <source>
        <dbReference type="Proteomes" id="UP000275078"/>
    </source>
</evidence>
<dbReference type="AlphaFoldDB" id="A0A3N4IB48"/>
<sequence>MKFFENNCTFEYSWRDVSIANWRKYCAWNDRCSHVIAVDTVSRRVEPSTGVLITERLITCKQSVPKWLLRFIGGTEVSYVHEISEVSRENQTVTMRSTNLTCAHILSVQETVIYSPDKDHPETKTNFSQHAQITAYGAFSRICNTIEDWSVERFDQNAKKGREGFERVLRMSREAFAELKADVSKIPEVISS</sequence>
<organism evidence="2 3">
    <name type="scientific">Ascobolus immersus RN42</name>
    <dbReference type="NCBI Taxonomy" id="1160509"/>
    <lineage>
        <taxon>Eukaryota</taxon>
        <taxon>Fungi</taxon>
        <taxon>Dikarya</taxon>
        <taxon>Ascomycota</taxon>
        <taxon>Pezizomycotina</taxon>
        <taxon>Pezizomycetes</taxon>
        <taxon>Pezizales</taxon>
        <taxon>Ascobolaceae</taxon>
        <taxon>Ascobolus</taxon>
    </lineage>
</organism>
<dbReference type="PANTHER" id="PTHR11158">
    <property type="entry name" value="MSF1/PX19 RELATED"/>
    <property type="match status" value="1"/>
</dbReference>
<dbReference type="InterPro" id="IPR037365">
    <property type="entry name" value="Slowmo/Ups"/>
</dbReference>
<dbReference type="Proteomes" id="UP000275078">
    <property type="component" value="Unassembled WGS sequence"/>
</dbReference>
<evidence type="ECO:0000313" key="2">
    <source>
        <dbReference type="EMBL" id="RPA82666.1"/>
    </source>
</evidence>
<dbReference type="GO" id="GO:0005758">
    <property type="term" value="C:mitochondrial intermembrane space"/>
    <property type="evidence" value="ECO:0007669"/>
    <property type="project" value="InterPro"/>
</dbReference>
<evidence type="ECO:0000259" key="1">
    <source>
        <dbReference type="PROSITE" id="PS50904"/>
    </source>
</evidence>
<dbReference type="EMBL" id="ML119670">
    <property type="protein sequence ID" value="RPA82666.1"/>
    <property type="molecule type" value="Genomic_DNA"/>
</dbReference>
<gene>
    <name evidence="2" type="ORF">BJ508DRAFT_325401</name>
</gene>
<protein>
    <submittedName>
        <fullName evidence="2">MSF1-domain-containing protein</fullName>
    </submittedName>
</protein>